<dbReference type="Proteomes" id="UP000004910">
    <property type="component" value="Unassembled WGS sequence"/>
</dbReference>
<evidence type="ECO:0000256" key="11">
    <source>
        <dbReference type="ARBA" id="ARBA00048305"/>
    </source>
</evidence>
<dbReference type="HOGENOM" id="CLU_014312_3_1_9"/>
<dbReference type="InterPro" id="IPR005288">
    <property type="entry name" value="NadB"/>
</dbReference>
<protein>
    <recommendedName>
        <fullName evidence="5">L-aspartate oxidase</fullName>
        <ecNumber evidence="4">1.4.3.16</ecNumber>
    </recommendedName>
    <alternativeName>
        <fullName evidence="10">Quinolinate synthase B</fullName>
    </alternativeName>
</protein>
<evidence type="ECO:0000256" key="10">
    <source>
        <dbReference type="ARBA" id="ARBA00030386"/>
    </source>
</evidence>
<dbReference type="OrthoDB" id="9806724at2"/>
<evidence type="ECO:0000256" key="4">
    <source>
        <dbReference type="ARBA" id="ARBA00012173"/>
    </source>
</evidence>
<dbReference type="Gene3D" id="3.50.50.60">
    <property type="entry name" value="FAD/NAD(P)-binding domain"/>
    <property type="match status" value="1"/>
</dbReference>
<sequence length="433" mass="49158">MDNNFDVIIVGTGAAGLFAGLCLPVNLNVLMITKDKMENSDSYLAQGGICTLKSADDFDAFYQDTLKAGRNENNPESVRIMIQQSPQIMKDLMDYGVKFDRDSEGNLAYTREGAHSEFRILHHQDVTGKEITSKLIRQVKLRNNITVIEDATMLDIISENNKVSGIIMENNSDIVQINAKVVILATGGIGGLFKHSTNFRHITGDSFAIALRNNIQLENINYIQIHPTTLYTTKPGRSFLISESVRGEGAYLLNCKMERFVNELLPRDIVSNAIKNEMDKYNMPYVYLSVMHMDHQQIQTRFPHIYDRCLKESYDMYKEPIPVVPAQHYLMGGIKSDTFGKTSMKNLYAVGETACNGVHGANRLASNSLLESLVFAKRAARVIKDEIENIDFDPKYVDVSKYDRDRLMKENRNLIMNEIKRKDGEFYDKWCKS</sequence>
<accession>B1C314</accession>
<keyword evidence="12" id="KW-0472">Membrane</keyword>
<feature type="transmembrane region" description="Helical" evidence="12">
    <location>
        <begin position="6"/>
        <end position="27"/>
    </location>
</feature>
<dbReference type="SUPFAM" id="SSF51905">
    <property type="entry name" value="FAD/NAD(P)-binding domain"/>
    <property type="match status" value="1"/>
</dbReference>
<evidence type="ECO:0000313" key="14">
    <source>
        <dbReference type="EMBL" id="EDS74572.1"/>
    </source>
</evidence>
<evidence type="ECO:0000256" key="12">
    <source>
        <dbReference type="SAM" id="Phobius"/>
    </source>
</evidence>
<dbReference type="EMBL" id="ABIK02000013">
    <property type="protein sequence ID" value="EDS74572.1"/>
    <property type="molecule type" value="Genomic_DNA"/>
</dbReference>
<dbReference type="Gene3D" id="3.90.700.10">
    <property type="entry name" value="Succinate dehydrogenase/fumarate reductase flavoprotein, catalytic domain"/>
    <property type="match status" value="1"/>
</dbReference>
<keyword evidence="12" id="KW-1133">Transmembrane helix</keyword>
<dbReference type="GO" id="GO:0034628">
    <property type="term" value="P:'de novo' NAD+ biosynthetic process from L-aspartate"/>
    <property type="evidence" value="ECO:0007669"/>
    <property type="project" value="TreeGrafter"/>
</dbReference>
<dbReference type="FunFam" id="3.90.700.10:FF:000002">
    <property type="entry name" value="L-aspartate oxidase"/>
    <property type="match status" value="1"/>
</dbReference>
<evidence type="ECO:0000256" key="5">
    <source>
        <dbReference type="ARBA" id="ARBA00021901"/>
    </source>
</evidence>
<comment type="caution">
    <text evidence="14">The sequence shown here is derived from an EMBL/GenBank/DDBJ whole genome shotgun (WGS) entry which is preliminary data.</text>
</comment>
<dbReference type="SUPFAM" id="SSF56425">
    <property type="entry name" value="Succinate dehydrogenase/fumarate reductase flavoprotein, catalytic domain"/>
    <property type="match status" value="1"/>
</dbReference>
<dbReference type="EC" id="1.4.3.16" evidence="4"/>
<keyword evidence="6" id="KW-0285">Flavoprotein</keyword>
<keyword evidence="12" id="KW-0812">Transmembrane</keyword>
<dbReference type="Pfam" id="PF00890">
    <property type="entry name" value="FAD_binding_2"/>
    <property type="match status" value="1"/>
</dbReference>
<organism evidence="14 15">
    <name type="scientific">Thomasclavelia spiroformis DSM 1552</name>
    <dbReference type="NCBI Taxonomy" id="428126"/>
    <lineage>
        <taxon>Bacteria</taxon>
        <taxon>Bacillati</taxon>
        <taxon>Bacillota</taxon>
        <taxon>Erysipelotrichia</taxon>
        <taxon>Erysipelotrichales</taxon>
        <taxon>Coprobacillaceae</taxon>
        <taxon>Thomasclavelia</taxon>
    </lineage>
</organism>
<evidence type="ECO:0000256" key="1">
    <source>
        <dbReference type="ARBA" id="ARBA00001974"/>
    </source>
</evidence>
<dbReference type="UniPathway" id="UPA00253">
    <property type="reaction ID" value="UER00326"/>
</dbReference>
<evidence type="ECO:0000256" key="2">
    <source>
        <dbReference type="ARBA" id="ARBA00004950"/>
    </source>
</evidence>
<comment type="pathway">
    <text evidence="2">Cofactor biosynthesis; NAD(+) biosynthesis; iminoaspartate from L-aspartate (oxidase route): step 1/1.</text>
</comment>
<gene>
    <name evidence="14" type="ORF">CLOSPI_01627</name>
</gene>
<dbReference type="AlphaFoldDB" id="B1C314"/>
<dbReference type="PANTHER" id="PTHR42716">
    <property type="entry name" value="L-ASPARTATE OXIDASE"/>
    <property type="match status" value="1"/>
</dbReference>
<keyword evidence="8" id="KW-0274">FAD</keyword>
<feature type="domain" description="FAD-dependent oxidoreductase 2 FAD-binding" evidence="13">
    <location>
        <begin position="6"/>
        <end position="369"/>
    </location>
</feature>
<dbReference type="eggNOG" id="COG0029">
    <property type="taxonomic scope" value="Bacteria"/>
</dbReference>
<name>B1C314_9FIRM</name>
<comment type="similarity">
    <text evidence="3">Belongs to the FAD-dependent oxidoreductase 2 family. NadB subfamily.</text>
</comment>
<evidence type="ECO:0000256" key="6">
    <source>
        <dbReference type="ARBA" id="ARBA00022630"/>
    </source>
</evidence>
<proteinExistence type="inferred from homology"/>
<evidence type="ECO:0000256" key="8">
    <source>
        <dbReference type="ARBA" id="ARBA00022827"/>
    </source>
</evidence>
<keyword evidence="15" id="KW-1185">Reference proteome</keyword>
<evidence type="ECO:0000256" key="7">
    <source>
        <dbReference type="ARBA" id="ARBA00022642"/>
    </source>
</evidence>
<comment type="cofactor">
    <cofactor evidence="1">
        <name>FAD</name>
        <dbReference type="ChEBI" id="CHEBI:57692"/>
    </cofactor>
</comment>
<comment type="catalytic activity">
    <reaction evidence="11">
        <text>L-aspartate + O2 = iminosuccinate + H2O2</text>
        <dbReference type="Rhea" id="RHEA:25876"/>
        <dbReference type="ChEBI" id="CHEBI:15379"/>
        <dbReference type="ChEBI" id="CHEBI:16240"/>
        <dbReference type="ChEBI" id="CHEBI:29991"/>
        <dbReference type="ChEBI" id="CHEBI:77875"/>
        <dbReference type="EC" id="1.4.3.16"/>
    </reaction>
    <physiologicalReaction direction="left-to-right" evidence="11">
        <dbReference type="Rhea" id="RHEA:25877"/>
    </physiologicalReaction>
</comment>
<reference evidence="14" key="1">
    <citation type="submission" date="2008-02" db="EMBL/GenBank/DDBJ databases">
        <authorList>
            <person name="Fulton L."/>
            <person name="Clifton S."/>
            <person name="Fulton B."/>
            <person name="Xu J."/>
            <person name="Minx P."/>
            <person name="Pepin K.H."/>
            <person name="Johnson M."/>
            <person name="Thiruvilangam P."/>
            <person name="Bhonagiri V."/>
            <person name="Nash W.E."/>
            <person name="Mardis E.R."/>
            <person name="Wilson R.K."/>
        </authorList>
    </citation>
    <scope>NUCLEOTIDE SEQUENCE [LARGE SCALE GENOMIC DNA]</scope>
    <source>
        <strain evidence="14">DSM 1552</strain>
    </source>
</reference>
<evidence type="ECO:0000256" key="9">
    <source>
        <dbReference type="ARBA" id="ARBA00023002"/>
    </source>
</evidence>
<dbReference type="GO" id="GO:0008734">
    <property type="term" value="F:L-aspartate oxidase activity"/>
    <property type="evidence" value="ECO:0007669"/>
    <property type="project" value="UniProtKB-EC"/>
</dbReference>
<keyword evidence="9" id="KW-0560">Oxidoreductase</keyword>
<evidence type="ECO:0000256" key="3">
    <source>
        <dbReference type="ARBA" id="ARBA00008562"/>
    </source>
</evidence>
<dbReference type="NCBIfam" id="NF004820">
    <property type="entry name" value="PRK06175.1"/>
    <property type="match status" value="1"/>
</dbReference>
<dbReference type="GeneID" id="94018456"/>
<dbReference type="GO" id="GO:0033765">
    <property type="term" value="F:steroid dehydrogenase activity, acting on the CH-CH group of donors"/>
    <property type="evidence" value="ECO:0007669"/>
    <property type="project" value="UniProtKB-ARBA"/>
</dbReference>
<evidence type="ECO:0000313" key="15">
    <source>
        <dbReference type="Proteomes" id="UP000004910"/>
    </source>
</evidence>
<reference evidence="14" key="2">
    <citation type="submission" date="2014-06" db="EMBL/GenBank/DDBJ databases">
        <title>Draft genome sequence of Clostridium spiroforme (DSM 1552).</title>
        <authorList>
            <person name="Sudarsanam P."/>
            <person name="Ley R."/>
            <person name="Guruge J."/>
            <person name="Turnbaugh P.J."/>
            <person name="Mahowald M."/>
            <person name="Liep D."/>
            <person name="Gordon J."/>
        </authorList>
    </citation>
    <scope>NUCLEOTIDE SEQUENCE</scope>
    <source>
        <strain evidence="14">DSM 1552</strain>
    </source>
</reference>
<dbReference type="RefSeq" id="WP_004610124.1">
    <property type="nucleotide sequence ID" value="NZ_CP102275.1"/>
</dbReference>
<keyword evidence="7" id="KW-0662">Pyridine nucleotide biosynthesis</keyword>
<dbReference type="InterPro" id="IPR027477">
    <property type="entry name" value="Succ_DH/fumarate_Rdtase_cat_sf"/>
</dbReference>
<dbReference type="PANTHER" id="PTHR42716:SF2">
    <property type="entry name" value="L-ASPARTATE OXIDASE, CHLOROPLASTIC"/>
    <property type="match status" value="1"/>
</dbReference>
<dbReference type="STRING" id="428126.CLOSPI_01627"/>
<evidence type="ECO:0000259" key="13">
    <source>
        <dbReference type="Pfam" id="PF00890"/>
    </source>
</evidence>
<dbReference type="InterPro" id="IPR036188">
    <property type="entry name" value="FAD/NAD-bd_sf"/>
</dbReference>
<dbReference type="InterPro" id="IPR003953">
    <property type="entry name" value="FAD-dep_OxRdtase_2_FAD-bd"/>
</dbReference>